<comment type="caution">
    <text evidence="2">The sequence shown here is derived from an EMBL/GenBank/DDBJ whole genome shotgun (WGS) entry which is preliminary data.</text>
</comment>
<name>A0A0B8QEP8_9VIBR</name>
<reference evidence="2 3" key="1">
    <citation type="submission" date="2015-01" db="EMBL/GenBank/DDBJ databases">
        <title>Vibrio sp. C94 JCM 19241 whole genome shotgun sequence.</title>
        <authorList>
            <person name="Sawabe T."/>
            <person name="Meirelles P."/>
            <person name="Feng G."/>
            <person name="Sayaka M."/>
            <person name="Hattori M."/>
            <person name="Ohkuma M."/>
        </authorList>
    </citation>
    <scope>NUCLEOTIDE SEQUENCE [LARGE SCALE GENOMIC DNA]</scope>
    <source>
        <strain evidence="3">JCM 19241</strain>
    </source>
</reference>
<keyword evidence="1" id="KW-0175">Coiled coil</keyword>
<feature type="coiled-coil region" evidence="1">
    <location>
        <begin position="3"/>
        <end position="37"/>
    </location>
</feature>
<proteinExistence type="predicted"/>
<dbReference type="Proteomes" id="UP000031666">
    <property type="component" value="Unassembled WGS sequence"/>
</dbReference>
<protein>
    <submittedName>
        <fullName evidence="2">Uncharacterized protein</fullName>
    </submittedName>
</protein>
<evidence type="ECO:0000313" key="3">
    <source>
        <dbReference type="Proteomes" id="UP000031666"/>
    </source>
</evidence>
<dbReference type="EMBL" id="BBSC01000007">
    <property type="protein sequence ID" value="GAM77081.1"/>
    <property type="molecule type" value="Genomic_DNA"/>
</dbReference>
<evidence type="ECO:0000313" key="2">
    <source>
        <dbReference type="EMBL" id="GAM77081.1"/>
    </source>
</evidence>
<sequence>MDLFELEIALNEAKQKLIEQRNVINKLVEQNRELKASIIWSTHQPTHCDTGSN</sequence>
<accession>A0A0B8QEP8</accession>
<gene>
    <name evidence="2" type="ORF">JCM19241_5977</name>
</gene>
<organism evidence="2 3">
    <name type="scientific">Vibrio ishigakensis</name>
    <dbReference type="NCBI Taxonomy" id="1481914"/>
    <lineage>
        <taxon>Bacteria</taxon>
        <taxon>Pseudomonadati</taxon>
        <taxon>Pseudomonadota</taxon>
        <taxon>Gammaproteobacteria</taxon>
        <taxon>Vibrionales</taxon>
        <taxon>Vibrionaceae</taxon>
        <taxon>Vibrio</taxon>
    </lineage>
</organism>
<evidence type="ECO:0000256" key="1">
    <source>
        <dbReference type="SAM" id="Coils"/>
    </source>
</evidence>
<dbReference type="AlphaFoldDB" id="A0A0B8QEP8"/>
<reference evidence="2 3" key="2">
    <citation type="submission" date="2015-01" db="EMBL/GenBank/DDBJ databases">
        <authorList>
            <consortium name="NBRP consortium"/>
            <person name="Sawabe T."/>
            <person name="Meirelles P."/>
            <person name="Feng G."/>
            <person name="Sayaka M."/>
            <person name="Hattori M."/>
            <person name="Ohkuma M."/>
        </authorList>
    </citation>
    <scope>NUCLEOTIDE SEQUENCE [LARGE SCALE GENOMIC DNA]</scope>
    <source>
        <strain evidence="3">JCM 19241</strain>
    </source>
</reference>